<sequence>MSKFLLWLVSFYTFVRMNVLRKLLLPIVPIYYLITWFRNKMYDLGIKKSTSYEFPVIVVGNLSVGGTGKSPMVEYLIRLLKDHTSIATLSRGYKRKTKGFQIVKTSSEAIDVGDEPLQFKTKFEDVLVGVDADRRNGILQLRSQDPQPELLILDDAYQHRKVKAGFYILLTPYYDLYSKDIVLPTGNLREPRSGAQRANIIVVTKCPSSITAQERERIKEKLNVLPNQSLFFTSIAYENTLVGTQGVQSIEKFQQLPFTLVTGIANPGPLVNYYHELGLKFEHLNFPDHHNFTDKDLEKLKRCERIITTEKDYVRLSKQLDDTTELWYQPISVSFIVAQELFDQKILECIKK</sequence>
<evidence type="ECO:0000256" key="6">
    <source>
        <dbReference type="ARBA" id="ARBA00022556"/>
    </source>
</evidence>
<protein>
    <recommendedName>
        <fullName evidence="4 13">Tetraacyldisaccharide 4'-kinase</fullName>
        <ecNumber evidence="3 13">2.7.1.130</ecNumber>
    </recommendedName>
    <alternativeName>
        <fullName evidence="12 13">Lipid A 4'-kinase</fullName>
    </alternativeName>
</protein>
<evidence type="ECO:0000256" key="7">
    <source>
        <dbReference type="ARBA" id="ARBA00022679"/>
    </source>
</evidence>
<gene>
    <name evidence="13" type="primary">lpxK</name>
    <name evidence="14" type="ORF">SAMN04488508_106301</name>
</gene>
<dbReference type="EMBL" id="FQYP01000006">
    <property type="protein sequence ID" value="SHJ22028.1"/>
    <property type="molecule type" value="Genomic_DNA"/>
</dbReference>
<comment type="catalytic activity">
    <reaction evidence="13">
        <text>a lipid A disaccharide + ATP = a lipid IVA + ADP + H(+)</text>
        <dbReference type="Rhea" id="RHEA:67840"/>
        <dbReference type="ChEBI" id="CHEBI:15378"/>
        <dbReference type="ChEBI" id="CHEBI:30616"/>
        <dbReference type="ChEBI" id="CHEBI:176343"/>
        <dbReference type="ChEBI" id="CHEBI:176425"/>
        <dbReference type="ChEBI" id="CHEBI:456216"/>
        <dbReference type="EC" id="2.7.1.130"/>
    </reaction>
</comment>
<dbReference type="AlphaFoldDB" id="A0A1M6HIL7"/>
<comment type="function">
    <text evidence="1 13">Transfers the gamma-phosphate of ATP to the 4'-position of a tetraacyldisaccharide 1-phosphate intermediate (termed DS-1-P) to form tetraacyldisaccharide 1,4'-bis-phosphate (lipid IVA).</text>
</comment>
<evidence type="ECO:0000256" key="12">
    <source>
        <dbReference type="ARBA" id="ARBA00029757"/>
    </source>
</evidence>
<evidence type="ECO:0000256" key="2">
    <source>
        <dbReference type="ARBA" id="ARBA00004870"/>
    </source>
</evidence>
<dbReference type="STRING" id="570521.SAMN04488508_106301"/>
<dbReference type="InterPro" id="IPR027417">
    <property type="entry name" value="P-loop_NTPase"/>
</dbReference>
<keyword evidence="9 13" id="KW-0418">Kinase</keyword>
<evidence type="ECO:0000256" key="11">
    <source>
        <dbReference type="ARBA" id="ARBA00023098"/>
    </source>
</evidence>
<dbReference type="EC" id="2.7.1.130" evidence="3 13"/>
<dbReference type="Proteomes" id="UP000184432">
    <property type="component" value="Unassembled WGS sequence"/>
</dbReference>
<evidence type="ECO:0000256" key="10">
    <source>
        <dbReference type="ARBA" id="ARBA00022840"/>
    </source>
</evidence>
<keyword evidence="6 13" id="KW-0441">Lipid A biosynthesis</keyword>
<dbReference type="Pfam" id="PF02606">
    <property type="entry name" value="LpxK"/>
    <property type="match status" value="1"/>
</dbReference>
<dbReference type="SUPFAM" id="SSF52540">
    <property type="entry name" value="P-loop containing nucleoside triphosphate hydrolases"/>
    <property type="match status" value="1"/>
</dbReference>
<dbReference type="PANTHER" id="PTHR42724:SF1">
    <property type="entry name" value="TETRAACYLDISACCHARIDE 4'-KINASE, MITOCHONDRIAL-RELATED"/>
    <property type="match status" value="1"/>
</dbReference>
<comment type="similarity">
    <text evidence="13">Belongs to the LpxK family.</text>
</comment>
<evidence type="ECO:0000256" key="3">
    <source>
        <dbReference type="ARBA" id="ARBA00012071"/>
    </source>
</evidence>
<evidence type="ECO:0000256" key="8">
    <source>
        <dbReference type="ARBA" id="ARBA00022741"/>
    </source>
</evidence>
<evidence type="ECO:0000256" key="5">
    <source>
        <dbReference type="ARBA" id="ARBA00022516"/>
    </source>
</evidence>
<dbReference type="GO" id="GO:0005524">
    <property type="term" value="F:ATP binding"/>
    <property type="evidence" value="ECO:0007669"/>
    <property type="project" value="UniProtKB-UniRule"/>
</dbReference>
<name>A0A1M6HIL7_9FLAO</name>
<keyword evidence="7 13" id="KW-0808">Transferase</keyword>
<comment type="caution">
    <text evidence="13">Lacks conserved residue(s) required for the propagation of feature annotation.</text>
</comment>
<evidence type="ECO:0000313" key="15">
    <source>
        <dbReference type="Proteomes" id="UP000184432"/>
    </source>
</evidence>
<keyword evidence="8 13" id="KW-0547">Nucleotide-binding</keyword>
<dbReference type="NCBIfam" id="TIGR00682">
    <property type="entry name" value="lpxK"/>
    <property type="match status" value="1"/>
</dbReference>
<keyword evidence="15" id="KW-1185">Reference proteome</keyword>
<comment type="pathway">
    <text evidence="2 13">Glycolipid biosynthesis; lipid IV(A) biosynthesis; lipid IV(A) from (3R)-3-hydroxytetradecanoyl-[acyl-carrier-protein] and UDP-N-acetyl-alpha-D-glucosamine: step 6/6.</text>
</comment>
<accession>A0A1M6HIL7</accession>
<evidence type="ECO:0000313" key="14">
    <source>
        <dbReference type="EMBL" id="SHJ22028.1"/>
    </source>
</evidence>
<dbReference type="GO" id="GO:0009029">
    <property type="term" value="F:lipid-A 4'-kinase activity"/>
    <property type="evidence" value="ECO:0007669"/>
    <property type="project" value="UniProtKB-UniRule"/>
</dbReference>
<evidence type="ECO:0000256" key="13">
    <source>
        <dbReference type="HAMAP-Rule" id="MF_00409"/>
    </source>
</evidence>
<keyword evidence="10 13" id="KW-0067">ATP-binding</keyword>
<evidence type="ECO:0000256" key="1">
    <source>
        <dbReference type="ARBA" id="ARBA00002274"/>
    </source>
</evidence>
<evidence type="ECO:0000256" key="9">
    <source>
        <dbReference type="ARBA" id="ARBA00022777"/>
    </source>
</evidence>
<organism evidence="14 15">
    <name type="scientific">Aquimarina spongiae</name>
    <dbReference type="NCBI Taxonomy" id="570521"/>
    <lineage>
        <taxon>Bacteria</taxon>
        <taxon>Pseudomonadati</taxon>
        <taxon>Bacteroidota</taxon>
        <taxon>Flavobacteriia</taxon>
        <taxon>Flavobacteriales</taxon>
        <taxon>Flavobacteriaceae</taxon>
        <taxon>Aquimarina</taxon>
    </lineage>
</organism>
<reference evidence="15" key="1">
    <citation type="submission" date="2016-11" db="EMBL/GenBank/DDBJ databases">
        <authorList>
            <person name="Varghese N."/>
            <person name="Submissions S."/>
        </authorList>
    </citation>
    <scope>NUCLEOTIDE SEQUENCE [LARGE SCALE GENOMIC DNA]</scope>
    <source>
        <strain evidence="15">DSM 22623</strain>
    </source>
</reference>
<keyword evidence="11 13" id="KW-0443">Lipid metabolism</keyword>
<proteinExistence type="inferred from homology"/>
<keyword evidence="5 13" id="KW-0444">Lipid biosynthesis</keyword>
<dbReference type="GO" id="GO:0009245">
    <property type="term" value="P:lipid A biosynthetic process"/>
    <property type="evidence" value="ECO:0007669"/>
    <property type="project" value="UniProtKB-UniRule"/>
</dbReference>
<dbReference type="UniPathway" id="UPA00359">
    <property type="reaction ID" value="UER00482"/>
</dbReference>
<dbReference type="GO" id="GO:0005886">
    <property type="term" value="C:plasma membrane"/>
    <property type="evidence" value="ECO:0007669"/>
    <property type="project" value="TreeGrafter"/>
</dbReference>
<dbReference type="InterPro" id="IPR003758">
    <property type="entry name" value="LpxK"/>
</dbReference>
<evidence type="ECO:0000256" key="4">
    <source>
        <dbReference type="ARBA" id="ARBA00016436"/>
    </source>
</evidence>
<dbReference type="PANTHER" id="PTHR42724">
    <property type="entry name" value="TETRAACYLDISACCHARIDE 4'-KINASE"/>
    <property type="match status" value="1"/>
</dbReference>
<dbReference type="HAMAP" id="MF_00409">
    <property type="entry name" value="LpxK"/>
    <property type="match status" value="1"/>
</dbReference>